<dbReference type="PANTHER" id="PTHR28627">
    <property type="entry name" value="CYTOCHROME C OXIDASE ASSEMBLY FACTOR 5"/>
    <property type="match status" value="1"/>
</dbReference>
<keyword evidence="4" id="KW-1185">Reference proteome</keyword>
<dbReference type="Proteomes" id="UP000008743">
    <property type="component" value="Unassembled WGS sequence"/>
</dbReference>
<evidence type="ECO:0000313" key="4">
    <source>
        <dbReference type="Proteomes" id="UP000008743"/>
    </source>
</evidence>
<reference evidence="4" key="1">
    <citation type="submission" date="2011-02" db="EMBL/GenBank/DDBJ databases">
        <title>The Genome Sequence of Capsaspora owczarzaki ATCC 30864.</title>
        <authorList>
            <person name="Russ C."/>
            <person name="Cuomo C."/>
            <person name="Burger G."/>
            <person name="Gray M.W."/>
            <person name="Holland P.W.H."/>
            <person name="King N."/>
            <person name="Lang F.B.F."/>
            <person name="Roger A.J."/>
            <person name="Ruiz-Trillo I."/>
            <person name="Young S.K."/>
            <person name="Zeng Q."/>
            <person name="Gargeya S."/>
            <person name="Alvarado L."/>
            <person name="Berlin A."/>
            <person name="Chapman S.B."/>
            <person name="Chen Z."/>
            <person name="Freedman E."/>
            <person name="Gellesch M."/>
            <person name="Goldberg J."/>
            <person name="Griggs A."/>
            <person name="Gujja S."/>
            <person name="Heilman E."/>
            <person name="Heiman D."/>
            <person name="Howarth C."/>
            <person name="Mehta T."/>
            <person name="Neiman D."/>
            <person name="Pearson M."/>
            <person name="Roberts A."/>
            <person name="Saif S."/>
            <person name="Shea T."/>
            <person name="Shenoy N."/>
            <person name="Sisk P."/>
            <person name="Stolte C."/>
            <person name="Sykes S."/>
            <person name="White J."/>
            <person name="Yandava C."/>
            <person name="Haas B."/>
            <person name="Nusbaum C."/>
            <person name="Birren B."/>
        </authorList>
    </citation>
    <scope>NUCLEOTIDE SEQUENCE</scope>
    <source>
        <strain evidence="4">ATCC 30864</strain>
    </source>
</reference>
<name>A0A0D2WKJ1_CAPO3</name>
<dbReference type="InterPro" id="IPR018793">
    <property type="entry name" value="Cyt_c_oxidase_assmbl_Pet191"/>
</dbReference>
<dbReference type="GO" id="GO:0033617">
    <property type="term" value="P:mitochondrial respiratory chain complex IV assembly"/>
    <property type="evidence" value="ECO:0007669"/>
    <property type="project" value="TreeGrafter"/>
</dbReference>
<proteinExistence type="inferred from homology"/>
<comment type="similarity">
    <text evidence="1">Belongs to the PET191 family.</text>
</comment>
<dbReference type="OrthoDB" id="282149at2759"/>
<dbReference type="EMBL" id="KE346362">
    <property type="protein sequence ID" value="KJE90810.1"/>
    <property type="molecule type" value="Genomic_DNA"/>
</dbReference>
<dbReference type="InParanoid" id="A0A0D2WKJ1"/>
<evidence type="ECO:0008006" key="5">
    <source>
        <dbReference type="Google" id="ProtNLM"/>
    </source>
</evidence>
<dbReference type="PANTHER" id="PTHR28627:SF1">
    <property type="entry name" value="CYTOCHROME C OXIDASE ASSEMBLY FACTOR 5"/>
    <property type="match status" value="1"/>
</dbReference>
<evidence type="ECO:0000313" key="3">
    <source>
        <dbReference type="EMBL" id="KJE90810.1"/>
    </source>
</evidence>
<protein>
    <recommendedName>
        <fullName evidence="5">Cytochrome c oxidase assembly factor 5</fullName>
    </recommendedName>
</protein>
<dbReference type="Pfam" id="PF10203">
    <property type="entry name" value="Pet191_N"/>
    <property type="match status" value="1"/>
</dbReference>
<dbReference type="GO" id="GO:0005739">
    <property type="term" value="C:mitochondrion"/>
    <property type="evidence" value="ECO:0007669"/>
    <property type="project" value="TreeGrafter"/>
</dbReference>
<gene>
    <name evidence="3" type="ORF">CAOG_009490</name>
</gene>
<dbReference type="AlphaFoldDB" id="A0A0D2WKJ1"/>
<dbReference type="PROSITE" id="PS51808">
    <property type="entry name" value="CHCH"/>
    <property type="match status" value="1"/>
</dbReference>
<organism evidence="3 4">
    <name type="scientific">Capsaspora owczarzaki (strain ATCC 30864)</name>
    <dbReference type="NCBI Taxonomy" id="595528"/>
    <lineage>
        <taxon>Eukaryota</taxon>
        <taxon>Filasterea</taxon>
        <taxon>Capsaspora</taxon>
    </lineage>
</organism>
<keyword evidence="2" id="KW-1015">Disulfide bond</keyword>
<sequence length="72" mass="8442">MSSSCSGTRQDFIDCVLSSPCIQEDKRSFRECLAKENQDRVPDYCRQLQQLLFDCKRGMIDMRNRIRGNKGY</sequence>
<evidence type="ECO:0000256" key="1">
    <source>
        <dbReference type="ARBA" id="ARBA00007785"/>
    </source>
</evidence>
<dbReference type="FunCoup" id="A0A0D2WKJ1">
    <property type="interactions" value="110"/>
</dbReference>
<dbReference type="PhylomeDB" id="A0A0D2WKJ1"/>
<evidence type="ECO:0000256" key="2">
    <source>
        <dbReference type="ARBA" id="ARBA00023157"/>
    </source>
</evidence>
<dbReference type="STRING" id="595528.A0A0D2WKJ1"/>
<accession>A0A0D2WKJ1</accession>